<dbReference type="Proteomes" id="UP000033121">
    <property type="component" value="Unassembled WGS sequence"/>
</dbReference>
<evidence type="ECO:0000313" key="3">
    <source>
        <dbReference type="Proteomes" id="UP000033121"/>
    </source>
</evidence>
<evidence type="ECO:0000313" key="2">
    <source>
        <dbReference type="EMBL" id="GAO41326.1"/>
    </source>
</evidence>
<evidence type="ECO:0000256" key="1">
    <source>
        <dbReference type="SAM" id="SignalP"/>
    </source>
</evidence>
<gene>
    <name evidence="2" type="ORF">FPE01S_01_03380</name>
</gene>
<reference evidence="2 3" key="1">
    <citation type="submission" date="2015-04" db="EMBL/GenBank/DDBJ databases">
        <title>Whole genome shotgun sequence of Flavihumibacter petaseus NBRC 106054.</title>
        <authorList>
            <person name="Miyazawa S."/>
            <person name="Hosoyama A."/>
            <person name="Hashimoto M."/>
            <person name="Noguchi M."/>
            <person name="Tsuchikane K."/>
            <person name="Ohji S."/>
            <person name="Yamazoe A."/>
            <person name="Ichikawa N."/>
            <person name="Kimura A."/>
            <person name="Fujita N."/>
        </authorList>
    </citation>
    <scope>NUCLEOTIDE SEQUENCE [LARGE SCALE GENOMIC DNA]</scope>
    <source>
        <strain evidence="2 3">NBRC 106054</strain>
    </source>
</reference>
<protein>
    <recommendedName>
        <fullName evidence="4">Outer membrane protein beta-barrel domain-containing protein</fullName>
    </recommendedName>
</protein>
<keyword evidence="1" id="KW-0732">Signal</keyword>
<dbReference type="EMBL" id="BBWV01000001">
    <property type="protein sequence ID" value="GAO41326.1"/>
    <property type="molecule type" value="Genomic_DNA"/>
</dbReference>
<comment type="caution">
    <text evidence="2">The sequence shown here is derived from an EMBL/GenBank/DDBJ whole genome shotgun (WGS) entry which is preliminary data.</text>
</comment>
<dbReference type="AlphaFoldDB" id="A0A0E9MV60"/>
<accession>A0A0E9MV60</accession>
<dbReference type="STRING" id="1220578.FPE01S_01_03380"/>
<feature type="signal peptide" evidence="1">
    <location>
        <begin position="1"/>
        <end position="20"/>
    </location>
</feature>
<keyword evidence="3" id="KW-1185">Reference proteome</keyword>
<organism evidence="2 3">
    <name type="scientific">Flavihumibacter petaseus NBRC 106054</name>
    <dbReference type="NCBI Taxonomy" id="1220578"/>
    <lineage>
        <taxon>Bacteria</taxon>
        <taxon>Pseudomonadati</taxon>
        <taxon>Bacteroidota</taxon>
        <taxon>Chitinophagia</taxon>
        <taxon>Chitinophagales</taxon>
        <taxon>Chitinophagaceae</taxon>
        <taxon>Flavihumibacter</taxon>
    </lineage>
</organism>
<proteinExistence type="predicted"/>
<sequence length="203" mass="21940">MKKLLMALALVVTMITQSTAQYDEDSAAKKGFDKSRMFIGGNFGMSFGDYTFINVSPQAGYRFSQMIAAGIGINGQYTQIRTRGYDNETVARSNYGVAGMNIFGRFFPIPQAFLQVQPELNYIWGSYTDYLSDSKSSVNGGIMPSLLLGAGGVLPMGSVGGLMIMVQYDLLNKTGYLPTDPSTPYGNKPFISIGFSFGLGGGR</sequence>
<name>A0A0E9MV60_9BACT</name>
<feature type="chain" id="PRO_5002429815" description="Outer membrane protein beta-barrel domain-containing protein" evidence="1">
    <location>
        <begin position="21"/>
        <end position="203"/>
    </location>
</feature>
<dbReference type="RefSeq" id="WP_052955436.1">
    <property type="nucleotide sequence ID" value="NZ_BBWV01000001.1"/>
</dbReference>
<evidence type="ECO:0008006" key="4">
    <source>
        <dbReference type="Google" id="ProtNLM"/>
    </source>
</evidence>
<dbReference type="OrthoDB" id="1098580at2"/>